<dbReference type="InterPro" id="IPR005790">
    <property type="entry name" value="DNA_polIII_delta"/>
</dbReference>
<dbReference type="InterPro" id="IPR027417">
    <property type="entry name" value="P-loop_NTPase"/>
</dbReference>
<evidence type="ECO:0000313" key="7">
    <source>
        <dbReference type="Proteomes" id="UP000651085"/>
    </source>
</evidence>
<dbReference type="InterPro" id="IPR010372">
    <property type="entry name" value="DNA_pol3_delta_N"/>
</dbReference>
<comment type="caution">
    <text evidence="6">The sequence shown here is derived from an EMBL/GenBank/DDBJ whole genome shotgun (WGS) entry which is preliminary data.</text>
</comment>
<keyword evidence="7" id="KW-1185">Reference proteome</keyword>
<dbReference type="AlphaFoldDB" id="A0A926F995"/>
<keyword evidence="1 6" id="KW-0808">Transferase</keyword>
<dbReference type="GO" id="GO:0009360">
    <property type="term" value="C:DNA polymerase III complex"/>
    <property type="evidence" value="ECO:0007669"/>
    <property type="project" value="InterPro"/>
</dbReference>
<sequence length="339" mass="38767">MAKQELSCDDILKELRAMQYRPIYYLMGEESYYIDLITDYITENVLTETEKEFNLTILYGADVDVATVINAAKRYPMMSKYQVVVVKEAQAIRNIDELSFYLQKPLPSTILVVCHKHGVLDKRKKLAAEVEKTGILFESKKIKESQLPAFTSSYMKKKGIDMDPKATAMLADFVGTDLSRLTGELEKLIITLPVGQHRITPEQIERNIGISKDYNNFELRSALVEKDILKANKIIKYFEENPKTNPIQMSLSLLFGFYSNLMLAYYSPEKTEQGIANWLGLRSPWAARDYLIAMRRYSGVKVMQIIGEIRYADAKSKGINNNSANDGDILRELVFNILH</sequence>
<dbReference type="Gene3D" id="1.20.272.10">
    <property type="match status" value="1"/>
</dbReference>
<reference evidence="6" key="1">
    <citation type="submission" date="2020-08" db="EMBL/GenBank/DDBJ databases">
        <title>Genome public.</title>
        <authorList>
            <person name="Liu C."/>
            <person name="Sun Q."/>
        </authorList>
    </citation>
    <scope>NUCLEOTIDE SEQUENCE</scope>
    <source>
        <strain evidence="6">N12</strain>
    </source>
</reference>
<evidence type="ECO:0000256" key="1">
    <source>
        <dbReference type="ARBA" id="ARBA00022679"/>
    </source>
</evidence>
<dbReference type="EC" id="2.7.7.7" evidence="6"/>
<evidence type="ECO:0000256" key="4">
    <source>
        <dbReference type="ARBA" id="ARBA00022932"/>
    </source>
</evidence>
<dbReference type="PANTHER" id="PTHR34388:SF1">
    <property type="entry name" value="DNA POLYMERASE III SUBUNIT DELTA"/>
    <property type="match status" value="1"/>
</dbReference>
<dbReference type="GO" id="GO:0003887">
    <property type="term" value="F:DNA-directed DNA polymerase activity"/>
    <property type="evidence" value="ECO:0007669"/>
    <property type="project" value="UniProtKB-KW"/>
</dbReference>
<dbReference type="GO" id="GO:0003677">
    <property type="term" value="F:DNA binding"/>
    <property type="evidence" value="ECO:0007669"/>
    <property type="project" value="InterPro"/>
</dbReference>
<keyword evidence="4" id="KW-0239">DNA-directed DNA polymerase</keyword>
<evidence type="ECO:0000256" key="3">
    <source>
        <dbReference type="ARBA" id="ARBA00022705"/>
    </source>
</evidence>
<dbReference type="SUPFAM" id="SSF52540">
    <property type="entry name" value="P-loop containing nucleoside triphosphate hydrolases"/>
    <property type="match status" value="1"/>
</dbReference>
<dbReference type="RefSeq" id="WP_262435503.1">
    <property type="nucleotide sequence ID" value="NZ_JACRTF010000001.1"/>
</dbReference>
<gene>
    <name evidence="6" type="primary">holA</name>
    <name evidence="6" type="ORF">H8744_14435</name>
</gene>
<evidence type="ECO:0000259" key="5">
    <source>
        <dbReference type="Pfam" id="PF06144"/>
    </source>
</evidence>
<keyword evidence="3" id="KW-0235">DNA replication</keyword>
<proteinExistence type="predicted"/>
<protein>
    <submittedName>
        <fullName evidence="6">DNA polymerase III subunit delta</fullName>
        <ecNumber evidence="6">2.7.7.7</ecNumber>
    </submittedName>
</protein>
<dbReference type="NCBIfam" id="TIGR01128">
    <property type="entry name" value="holA"/>
    <property type="match status" value="1"/>
</dbReference>
<evidence type="ECO:0000256" key="2">
    <source>
        <dbReference type="ARBA" id="ARBA00022695"/>
    </source>
</evidence>
<dbReference type="Proteomes" id="UP000651085">
    <property type="component" value="Unassembled WGS sequence"/>
</dbReference>
<dbReference type="PANTHER" id="PTHR34388">
    <property type="entry name" value="DNA POLYMERASE III SUBUNIT DELTA"/>
    <property type="match status" value="1"/>
</dbReference>
<accession>A0A926F995</accession>
<keyword evidence="2 6" id="KW-0548">Nucleotidyltransferase</keyword>
<dbReference type="EMBL" id="JACRTF010000001">
    <property type="protein sequence ID" value="MBC8594412.1"/>
    <property type="molecule type" value="Genomic_DNA"/>
</dbReference>
<dbReference type="Gene3D" id="3.40.50.300">
    <property type="entry name" value="P-loop containing nucleotide triphosphate hydrolases"/>
    <property type="match status" value="1"/>
</dbReference>
<feature type="domain" description="DNA polymerase III delta N-terminal" evidence="5">
    <location>
        <begin position="24"/>
        <end position="138"/>
    </location>
</feature>
<organism evidence="6 7">
    <name type="scientific">Jilunia laotingensis</name>
    <dbReference type="NCBI Taxonomy" id="2763675"/>
    <lineage>
        <taxon>Bacteria</taxon>
        <taxon>Pseudomonadati</taxon>
        <taxon>Bacteroidota</taxon>
        <taxon>Bacteroidia</taxon>
        <taxon>Bacteroidales</taxon>
        <taxon>Bacteroidaceae</taxon>
        <taxon>Jilunia</taxon>
    </lineage>
</organism>
<evidence type="ECO:0000313" key="6">
    <source>
        <dbReference type="EMBL" id="MBC8594412.1"/>
    </source>
</evidence>
<dbReference type="Gene3D" id="1.10.8.60">
    <property type="match status" value="1"/>
</dbReference>
<name>A0A926F995_9BACT</name>
<dbReference type="GO" id="GO:0006261">
    <property type="term" value="P:DNA-templated DNA replication"/>
    <property type="evidence" value="ECO:0007669"/>
    <property type="project" value="TreeGrafter"/>
</dbReference>
<dbReference type="Pfam" id="PF06144">
    <property type="entry name" value="DNA_pol3_delta"/>
    <property type="match status" value="1"/>
</dbReference>